<protein>
    <recommendedName>
        <fullName evidence="7">Alkaline phosphatase</fullName>
    </recommendedName>
</protein>
<dbReference type="Gene3D" id="3.40.720.10">
    <property type="entry name" value="Alkaline Phosphatase, subunit A"/>
    <property type="match status" value="1"/>
</dbReference>
<dbReference type="Pfam" id="PF00245">
    <property type="entry name" value="Alk_phosphatase"/>
    <property type="match status" value="1"/>
</dbReference>
<proteinExistence type="inferred from homology"/>
<dbReference type="AlphaFoldDB" id="A0A0M4MKU8"/>
<gene>
    <name evidence="5" type="ORF">AL705_03075</name>
</gene>
<keyword evidence="1" id="KW-0597">Phosphoprotein</keyword>
<dbReference type="SUPFAM" id="SSF53649">
    <property type="entry name" value="Alkaline phosphatase-like"/>
    <property type="match status" value="1"/>
</dbReference>
<dbReference type="PANTHER" id="PTHR11596:SF5">
    <property type="entry name" value="ALKALINE PHOSPHATASE"/>
    <property type="match status" value="1"/>
</dbReference>
<evidence type="ECO:0000256" key="4">
    <source>
        <dbReference type="RuleBase" id="RU003946"/>
    </source>
</evidence>
<accession>A0A0M4MKU8</accession>
<organism evidence="5 6">
    <name type="scientific">Lawsonella clevelandensis</name>
    <dbReference type="NCBI Taxonomy" id="1528099"/>
    <lineage>
        <taxon>Bacteria</taxon>
        <taxon>Bacillati</taxon>
        <taxon>Actinomycetota</taxon>
        <taxon>Actinomycetes</taxon>
        <taxon>Mycobacteriales</taxon>
        <taxon>Lawsonellaceae</taxon>
        <taxon>Lawsonella</taxon>
    </lineage>
</organism>
<dbReference type="GO" id="GO:0004035">
    <property type="term" value="F:alkaline phosphatase activity"/>
    <property type="evidence" value="ECO:0007669"/>
    <property type="project" value="TreeGrafter"/>
</dbReference>
<dbReference type="InterPro" id="IPR001952">
    <property type="entry name" value="Alkaline_phosphatase"/>
</dbReference>
<dbReference type="PRINTS" id="PR00113">
    <property type="entry name" value="ALKPHPHTASE"/>
</dbReference>
<evidence type="ECO:0008006" key="7">
    <source>
        <dbReference type="Google" id="ProtNLM"/>
    </source>
</evidence>
<evidence type="ECO:0000256" key="1">
    <source>
        <dbReference type="ARBA" id="ARBA00022553"/>
    </source>
</evidence>
<reference evidence="5 6" key="1">
    <citation type="journal article" date="2015" name="Genome Announc.">
        <title>Complete Genome Sequences for Two Strains of a Novel Fastidious, Partially Acid-Fast, Gram-Positive Corynebacterineae Bacterium, Derived from Human Clinical Samples.</title>
        <authorList>
            <person name="Nicholson A.C."/>
            <person name="Bell M."/>
            <person name="Humrighouse B.W."/>
            <person name="McQuiston J.R."/>
        </authorList>
    </citation>
    <scope>NUCLEOTIDE SEQUENCE [LARGE SCALE GENOMIC DNA]</scope>
    <source>
        <strain evidence="5 6">X1698</strain>
    </source>
</reference>
<dbReference type="EMBL" id="CP012390">
    <property type="protein sequence ID" value="ALE18816.1"/>
    <property type="molecule type" value="Genomic_DNA"/>
</dbReference>
<dbReference type="STRING" id="1528099.AL705_03075"/>
<dbReference type="GeneID" id="84894579"/>
<dbReference type="GO" id="GO:0046872">
    <property type="term" value="F:metal ion binding"/>
    <property type="evidence" value="ECO:0007669"/>
    <property type="project" value="UniProtKB-KW"/>
</dbReference>
<dbReference type="OrthoDB" id="9794455at2"/>
<dbReference type="InterPro" id="IPR017850">
    <property type="entry name" value="Alkaline_phosphatase_core_sf"/>
</dbReference>
<evidence type="ECO:0000256" key="2">
    <source>
        <dbReference type="PIRSR" id="PIRSR601952-1"/>
    </source>
</evidence>
<feature type="active site" description="Phosphoserine intermediate" evidence="2">
    <location>
        <position position="52"/>
    </location>
</feature>
<keyword evidence="3" id="KW-0479">Metal-binding</keyword>
<evidence type="ECO:0000313" key="5">
    <source>
        <dbReference type="EMBL" id="ALE18816.1"/>
    </source>
</evidence>
<comment type="cofactor">
    <cofactor evidence="3">
        <name>Mg(2+)</name>
        <dbReference type="ChEBI" id="CHEBI:18420"/>
    </cofactor>
    <text evidence="3">Binds 1 Mg(2+) ion.</text>
</comment>
<feature type="binding site" evidence="3">
    <location>
        <position position="103"/>
    </location>
    <ligand>
        <name>Mg(2+)</name>
        <dbReference type="ChEBI" id="CHEBI:18420"/>
    </ligand>
</feature>
<sequence>MSRGGIKAHNKPQPGFQRWPYVAQSTYAAIGAYNTQVNWSSVVGANRVPTDSAAAGTAMASGHKTFQGVVGMDILQRPVENLTERAKKLGKSAGVVSSVPYSHATPATYVAHEPQRSSYHNITNQILKSQLDVVIAPGHPLFDDNHKRQSRPKYTYISESDWMALNTGRVECS</sequence>
<feature type="binding site" evidence="3">
    <location>
        <position position="105"/>
    </location>
    <ligand>
        <name>Mg(2+)</name>
        <dbReference type="ChEBI" id="CHEBI:18420"/>
    </ligand>
</feature>
<dbReference type="Proteomes" id="UP000068137">
    <property type="component" value="Chromosome"/>
</dbReference>
<dbReference type="KEGG" id="cbq:AL705_03075"/>
<dbReference type="RefSeq" id="WP_053961763.1">
    <property type="nucleotide sequence ID" value="NZ_CP009312.1"/>
</dbReference>
<name>A0A0M4MKU8_9ACTN</name>
<comment type="similarity">
    <text evidence="4">Belongs to the alkaline phosphatase family.</text>
</comment>
<keyword evidence="3" id="KW-0460">Magnesium</keyword>
<dbReference type="PATRIC" id="fig|1528099.3.peg.594"/>
<evidence type="ECO:0000313" key="6">
    <source>
        <dbReference type="Proteomes" id="UP000068137"/>
    </source>
</evidence>
<evidence type="ECO:0000256" key="3">
    <source>
        <dbReference type="PIRSR" id="PIRSR601952-2"/>
    </source>
</evidence>
<dbReference type="PANTHER" id="PTHR11596">
    <property type="entry name" value="ALKALINE PHOSPHATASE"/>
    <property type="match status" value="1"/>
</dbReference>